<sequence>MFVKTMRDDKLSLLLTLIFSALCLLTAYRSMSMIAEVLLFIVLGIVYFKKSSIKEELNQREKLFIFAFIGFFVSALTSWIVGSGWELRSVRNPSMPSLIDLDLPSKYLLGALVFLLCVRLKWCLSPKVFGYAIGLGAMVNGCIAIYQHYQLGYSRVYGWSGIAEMAEASALLAVLNLVLFVFASCKKERIFYFVAIFLACLACIFSGTRGSILGFVVTFLFVGVMIFWKKRELLPIFFVGVLAGGLAFVPSLTLEQRQDTMRFDSAENDLKQYMQGNAHTSIGMRFEMWKEAIVMFQMAPFFGLTSAEIEKKMPEILQRSGSALVGIKKANPNNDARGKKHNQILNQAAKKGIVGVIALLLVWFASFRLFTPFLNTSGNSLIFSFCGVSILFYLIFPSLVGEPWESNVTLPLVTLLICAFYKIQKGQKIGY</sequence>
<feature type="domain" description="O-antigen ligase-related" evidence="6">
    <location>
        <begin position="195"/>
        <end position="360"/>
    </location>
</feature>
<feature type="transmembrane region" description="Helical" evidence="5">
    <location>
        <begin position="352"/>
        <end position="370"/>
    </location>
</feature>
<feature type="transmembrane region" description="Helical" evidence="5">
    <location>
        <begin position="33"/>
        <end position="51"/>
    </location>
</feature>
<dbReference type="RefSeq" id="WP_066341180.1">
    <property type="nucleotide sequence ID" value="NZ_CP016503.1"/>
</dbReference>
<evidence type="ECO:0000259" key="6">
    <source>
        <dbReference type="Pfam" id="PF04932"/>
    </source>
</evidence>
<evidence type="ECO:0000313" key="7">
    <source>
        <dbReference type="EMBL" id="ANV98436.1"/>
    </source>
</evidence>
<feature type="transmembrane region" description="Helical" evidence="5">
    <location>
        <begin position="63"/>
        <end position="85"/>
    </location>
</feature>
<dbReference type="EMBL" id="CP016503">
    <property type="protein sequence ID" value="ANV98436.1"/>
    <property type="molecule type" value="Genomic_DNA"/>
</dbReference>
<protein>
    <recommendedName>
        <fullName evidence="6">O-antigen ligase-related domain-containing protein</fullName>
    </recommendedName>
</protein>
<name>A0A1B1U6S4_9HELI</name>
<keyword evidence="2 5" id="KW-0812">Transmembrane</keyword>
<comment type="subcellular location">
    <subcellularLocation>
        <location evidence="1">Membrane</location>
        <topology evidence="1">Multi-pass membrane protein</topology>
    </subcellularLocation>
</comment>
<feature type="transmembrane region" description="Helical" evidence="5">
    <location>
        <begin position="382"/>
        <end position="400"/>
    </location>
</feature>
<dbReference type="PANTHER" id="PTHR37422">
    <property type="entry name" value="TEICHURONIC ACID BIOSYNTHESIS PROTEIN TUAE"/>
    <property type="match status" value="1"/>
</dbReference>
<keyword evidence="3 5" id="KW-1133">Transmembrane helix</keyword>
<organism evidence="7 8">
    <name type="scientific">Helicobacter enhydrae</name>
    <dbReference type="NCBI Taxonomy" id="222136"/>
    <lineage>
        <taxon>Bacteria</taxon>
        <taxon>Pseudomonadati</taxon>
        <taxon>Campylobacterota</taxon>
        <taxon>Epsilonproteobacteria</taxon>
        <taxon>Campylobacterales</taxon>
        <taxon>Helicobacteraceae</taxon>
        <taxon>Helicobacter</taxon>
    </lineage>
</organism>
<dbReference type="STRING" id="222136.BBW65_06335"/>
<evidence type="ECO:0000256" key="3">
    <source>
        <dbReference type="ARBA" id="ARBA00022989"/>
    </source>
</evidence>
<dbReference type="InterPro" id="IPR007016">
    <property type="entry name" value="O-antigen_ligase-rel_domated"/>
</dbReference>
<reference evidence="8" key="1">
    <citation type="submission" date="2016-07" db="EMBL/GenBank/DDBJ databases">
        <authorList>
            <person name="Florea S."/>
            <person name="Webb J.S."/>
            <person name="Jaromczyk J."/>
            <person name="Schardl C.L."/>
        </authorList>
    </citation>
    <scope>NUCLEOTIDE SEQUENCE [LARGE SCALE GENOMIC DNA]</scope>
    <source>
        <strain evidence="8">MIT 01-6242</strain>
    </source>
</reference>
<proteinExistence type="predicted"/>
<evidence type="ECO:0000313" key="8">
    <source>
        <dbReference type="Proteomes" id="UP000092884"/>
    </source>
</evidence>
<evidence type="ECO:0000256" key="4">
    <source>
        <dbReference type="ARBA" id="ARBA00023136"/>
    </source>
</evidence>
<keyword evidence="4 5" id="KW-0472">Membrane</keyword>
<keyword evidence="8" id="KW-1185">Reference proteome</keyword>
<dbReference type="AlphaFoldDB" id="A0A1B1U6S4"/>
<accession>A0A1B1U6S4</accession>
<gene>
    <name evidence="7" type="ORF">BBW65_06335</name>
</gene>
<dbReference type="KEGG" id="het:BBW65_06335"/>
<evidence type="ECO:0000256" key="2">
    <source>
        <dbReference type="ARBA" id="ARBA00022692"/>
    </source>
</evidence>
<dbReference type="Pfam" id="PF04932">
    <property type="entry name" value="Wzy_C"/>
    <property type="match status" value="1"/>
</dbReference>
<feature type="transmembrane region" description="Helical" evidence="5">
    <location>
        <begin position="190"/>
        <end position="207"/>
    </location>
</feature>
<feature type="transmembrane region" description="Helical" evidence="5">
    <location>
        <begin position="161"/>
        <end position="183"/>
    </location>
</feature>
<evidence type="ECO:0000256" key="5">
    <source>
        <dbReference type="SAM" id="Phobius"/>
    </source>
</evidence>
<dbReference type="GO" id="GO:0016020">
    <property type="term" value="C:membrane"/>
    <property type="evidence" value="ECO:0007669"/>
    <property type="project" value="UniProtKB-SubCell"/>
</dbReference>
<dbReference type="Proteomes" id="UP000092884">
    <property type="component" value="Chromosome"/>
</dbReference>
<dbReference type="InterPro" id="IPR051533">
    <property type="entry name" value="WaaL-like"/>
</dbReference>
<feature type="transmembrane region" description="Helical" evidence="5">
    <location>
        <begin position="233"/>
        <end position="254"/>
    </location>
</feature>
<evidence type="ECO:0000256" key="1">
    <source>
        <dbReference type="ARBA" id="ARBA00004141"/>
    </source>
</evidence>
<dbReference type="OrthoDB" id="5319476at2"/>
<dbReference type="PANTHER" id="PTHR37422:SF17">
    <property type="entry name" value="O-ANTIGEN LIGASE"/>
    <property type="match status" value="1"/>
</dbReference>
<feature type="transmembrane region" description="Helical" evidence="5">
    <location>
        <begin position="129"/>
        <end position="149"/>
    </location>
</feature>
<feature type="transmembrane region" description="Helical" evidence="5">
    <location>
        <begin position="105"/>
        <end position="122"/>
    </location>
</feature>